<reference evidence="1 2" key="1">
    <citation type="submission" date="2011-12" db="EMBL/GenBank/DDBJ databases">
        <title>Whole genome shotgun sequence of Gordonia effusa NBRC 100432.</title>
        <authorList>
            <person name="Yoshida I."/>
            <person name="Takarada H."/>
            <person name="Hosoyama A."/>
            <person name="Tsuchikane K."/>
            <person name="Katsumata H."/>
            <person name="Yamazaki S."/>
            <person name="Fujita N."/>
        </authorList>
    </citation>
    <scope>NUCLEOTIDE SEQUENCE [LARGE SCALE GENOMIC DNA]</scope>
    <source>
        <strain evidence="1 2">NBRC 100432</strain>
    </source>
</reference>
<evidence type="ECO:0008006" key="3">
    <source>
        <dbReference type="Google" id="ProtNLM"/>
    </source>
</evidence>
<dbReference type="Pfam" id="PF10706">
    <property type="entry name" value="Aminoglyc_resit"/>
    <property type="match status" value="1"/>
</dbReference>
<dbReference type="Gene3D" id="3.30.460.40">
    <property type="match status" value="1"/>
</dbReference>
<protein>
    <recommendedName>
        <fullName evidence="3">Aminoglycoside-2''-adenylyltransferase</fullName>
    </recommendedName>
</protein>
<dbReference type="InterPro" id="IPR019646">
    <property type="entry name" value="Aminoglyc_AdlTrfase"/>
</dbReference>
<organism evidence="1 2">
    <name type="scientific">Gordonia effusa NBRC 100432</name>
    <dbReference type="NCBI Taxonomy" id="1077974"/>
    <lineage>
        <taxon>Bacteria</taxon>
        <taxon>Bacillati</taxon>
        <taxon>Actinomycetota</taxon>
        <taxon>Actinomycetes</taxon>
        <taxon>Mycobacteriales</taxon>
        <taxon>Gordoniaceae</taxon>
        <taxon>Gordonia</taxon>
    </lineage>
</organism>
<dbReference type="AlphaFoldDB" id="H0R6I6"/>
<dbReference type="eggNOG" id="COG0346">
    <property type="taxonomic scope" value="Bacteria"/>
</dbReference>
<dbReference type="Proteomes" id="UP000035034">
    <property type="component" value="Unassembled WGS sequence"/>
</dbReference>
<dbReference type="SUPFAM" id="SSF81301">
    <property type="entry name" value="Nucleotidyltransferase"/>
    <property type="match status" value="1"/>
</dbReference>
<dbReference type="EMBL" id="BAEH01000124">
    <property type="protein sequence ID" value="GAB20687.1"/>
    <property type="molecule type" value="Genomic_DNA"/>
</dbReference>
<accession>H0R6I6</accession>
<dbReference type="OrthoDB" id="4539099at2"/>
<evidence type="ECO:0000313" key="1">
    <source>
        <dbReference type="EMBL" id="GAB20687.1"/>
    </source>
</evidence>
<dbReference type="STRING" id="1077974.GOEFS_124_00190"/>
<comment type="caution">
    <text evidence="1">The sequence shown here is derived from an EMBL/GenBank/DDBJ whole genome shotgun (WGS) entry which is preliminary data.</text>
</comment>
<dbReference type="InterPro" id="IPR043519">
    <property type="entry name" value="NT_sf"/>
</dbReference>
<gene>
    <name evidence="1" type="ORF">GOEFS_124_00190</name>
</gene>
<name>H0R6I6_9ACTN</name>
<keyword evidence="2" id="KW-1185">Reference proteome</keyword>
<evidence type="ECO:0000313" key="2">
    <source>
        <dbReference type="Proteomes" id="UP000035034"/>
    </source>
</evidence>
<dbReference type="RefSeq" id="WP_007320022.1">
    <property type="nucleotide sequence ID" value="NZ_BAEH01000124.1"/>
</dbReference>
<proteinExistence type="predicted"/>
<sequence>MPFRLRVPTTPDTAEFYARYGDWAMLTPDDVPAILDGFGSPWWIAGGWAIDAFVGSCREHDDIDVCIYRDDVEEFCRVLAGRFHLWSAGPAGLRPITDGVALHPDADQIWMRENAQSPWLLDVLVTRPEDRRGTRWKAGDGISYMSPEFVLCFKAKYLRDKDIDDFNRTWPLLTPDARRVVHDYLRANHPEHQWLSAQITDGN</sequence>